<reference evidence="1 2" key="1">
    <citation type="journal article" date="2021" name="Hortic Res">
        <title>The domestication of Cucurbita argyrosperma as revealed by the genome of its wild relative.</title>
        <authorList>
            <person name="Barrera-Redondo J."/>
            <person name="Sanchez-de la Vega G."/>
            <person name="Aguirre-Liguori J.A."/>
            <person name="Castellanos-Morales G."/>
            <person name="Gutierrez-Guerrero Y.T."/>
            <person name="Aguirre-Dugua X."/>
            <person name="Aguirre-Planter E."/>
            <person name="Tenaillon M.I."/>
            <person name="Lira-Saade R."/>
            <person name="Eguiarte L.E."/>
        </authorList>
    </citation>
    <scope>NUCLEOTIDE SEQUENCE [LARGE SCALE GENOMIC DNA]</scope>
    <source>
        <strain evidence="1">JBR-2021</strain>
    </source>
</reference>
<evidence type="ECO:0000313" key="2">
    <source>
        <dbReference type="Proteomes" id="UP000685013"/>
    </source>
</evidence>
<dbReference type="AlphaFoldDB" id="A0AAV6LYU5"/>
<protein>
    <submittedName>
        <fullName evidence="1">Uncharacterized protein</fullName>
    </submittedName>
</protein>
<name>A0AAV6LYU5_9ROSI</name>
<feature type="non-terminal residue" evidence="1">
    <location>
        <position position="1"/>
    </location>
</feature>
<organism evidence="1 2">
    <name type="scientific">Cucurbita argyrosperma subsp. sororia</name>
    <dbReference type="NCBI Taxonomy" id="37648"/>
    <lineage>
        <taxon>Eukaryota</taxon>
        <taxon>Viridiplantae</taxon>
        <taxon>Streptophyta</taxon>
        <taxon>Embryophyta</taxon>
        <taxon>Tracheophyta</taxon>
        <taxon>Spermatophyta</taxon>
        <taxon>Magnoliopsida</taxon>
        <taxon>eudicotyledons</taxon>
        <taxon>Gunneridae</taxon>
        <taxon>Pentapetalae</taxon>
        <taxon>rosids</taxon>
        <taxon>fabids</taxon>
        <taxon>Cucurbitales</taxon>
        <taxon>Cucurbitaceae</taxon>
        <taxon>Cucurbiteae</taxon>
        <taxon>Cucurbita</taxon>
    </lineage>
</organism>
<proteinExistence type="predicted"/>
<gene>
    <name evidence="1" type="ORF">SDJN03_28766</name>
</gene>
<comment type="caution">
    <text evidence="1">The sequence shown here is derived from an EMBL/GenBank/DDBJ whole genome shotgun (WGS) entry which is preliminary data.</text>
</comment>
<dbReference type="Proteomes" id="UP000685013">
    <property type="component" value="Chromosome 19"/>
</dbReference>
<evidence type="ECO:0000313" key="1">
    <source>
        <dbReference type="EMBL" id="KAG6572038.1"/>
    </source>
</evidence>
<dbReference type="EMBL" id="JAGKQH010000019">
    <property type="protein sequence ID" value="KAG6572038.1"/>
    <property type="molecule type" value="Genomic_DNA"/>
</dbReference>
<accession>A0AAV6LYU5</accession>
<keyword evidence="2" id="KW-1185">Reference proteome</keyword>
<sequence length="135" mass="15855">MAQTKSSNLFLLHHYRDGSGHVSMIIHSYPKTLENKRLSSQQREERLQAKNRYKRTTRTKTRVDTTMAARYHKCTCHKVPCFSDGATFLLFFSSSYGWLRATTFNENSNRFYKCSKRKQKWCIVLGTDACKFLII</sequence>